<evidence type="ECO:0000256" key="4">
    <source>
        <dbReference type="ARBA" id="ARBA00022651"/>
    </source>
</evidence>
<evidence type="ECO:0000256" key="1">
    <source>
        <dbReference type="ARBA" id="ARBA00004613"/>
    </source>
</evidence>
<proteinExistence type="inferred from homology"/>
<dbReference type="InterPro" id="IPR029058">
    <property type="entry name" value="AB_hydrolase_fold"/>
</dbReference>
<comment type="similarity">
    <text evidence="2">Belongs to the faeC family.</text>
</comment>
<protein>
    <submittedName>
        <fullName evidence="10">POSSIBLE ESTERASE LIPOPROTEIN LPQC</fullName>
    </submittedName>
</protein>
<name>A0A3B0S6T6_9ZZZZ</name>
<dbReference type="PANTHER" id="PTHR38050">
    <property type="match status" value="1"/>
</dbReference>
<evidence type="ECO:0000256" key="7">
    <source>
        <dbReference type="ARBA" id="ARBA00023277"/>
    </source>
</evidence>
<dbReference type="GO" id="GO:0045493">
    <property type="term" value="P:xylan catabolic process"/>
    <property type="evidence" value="ECO:0007669"/>
    <property type="project" value="UniProtKB-KW"/>
</dbReference>
<evidence type="ECO:0000313" key="10">
    <source>
        <dbReference type="EMBL" id="VAV90955.1"/>
    </source>
</evidence>
<dbReference type="GO" id="GO:0030600">
    <property type="term" value="F:feruloyl esterase activity"/>
    <property type="evidence" value="ECO:0007669"/>
    <property type="project" value="InterPro"/>
</dbReference>
<evidence type="ECO:0000256" key="5">
    <source>
        <dbReference type="ARBA" id="ARBA00022729"/>
    </source>
</evidence>
<sequence length="161" mass="17687">MRLMMILLSIIWASAAAAVDAQPAPCQADIPCQLGERSYYLKEPDGWDGKTPLPVLLHFHGWMRQGSLIVKHGRISGATRRRGVLLLAPNGRGKTWDFWDSETDDVAFAAAVIEDAAKRYPIDRSRIYVSGYSYGSAMAWRYVCENGNGVAALLAISGTLD</sequence>
<dbReference type="SUPFAM" id="SSF53474">
    <property type="entry name" value="alpha/beta-Hydrolases"/>
    <property type="match status" value="1"/>
</dbReference>
<dbReference type="Gene3D" id="3.40.50.1820">
    <property type="entry name" value="alpha/beta hydrolase"/>
    <property type="match status" value="1"/>
</dbReference>
<evidence type="ECO:0000256" key="9">
    <source>
        <dbReference type="ARBA" id="ARBA00025250"/>
    </source>
</evidence>
<dbReference type="AlphaFoldDB" id="A0A3B0S6T6"/>
<dbReference type="GO" id="GO:0005576">
    <property type="term" value="C:extracellular region"/>
    <property type="evidence" value="ECO:0007669"/>
    <property type="project" value="UniProtKB-SubCell"/>
</dbReference>
<evidence type="ECO:0000256" key="2">
    <source>
        <dbReference type="ARBA" id="ARBA00010278"/>
    </source>
</evidence>
<comment type="subcellular location">
    <subcellularLocation>
        <location evidence="1">Secreted</location>
    </subcellularLocation>
</comment>
<evidence type="ECO:0000256" key="3">
    <source>
        <dbReference type="ARBA" id="ARBA00022525"/>
    </source>
</evidence>
<comment type="function">
    <text evidence="9">Involved in degradation of plant cell walls. Hydrolyzes the feruloyl-arabinose ester bond in arabinoxylans, and the feruloyl-galactose ester bond in pectin. Active against paranitrophenyl-acetate, methyl ferulate and wheat arabinoxylan.</text>
</comment>
<keyword evidence="7" id="KW-0119">Carbohydrate metabolism</keyword>
<keyword evidence="8" id="KW-0624">Polysaccharide degradation</keyword>
<reference evidence="10" key="1">
    <citation type="submission" date="2018-06" db="EMBL/GenBank/DDBJ databases">
        <authorList>
            <person name="Zhirakovskaya E."/>
        </authorList>
    </citation>
    <scope>NUCLEOTIDE SEQUENCE</scope>
</reference>
<keyword evidence="6" id="KW-0378">Hydrolase</keyword>
<evidence type="ECO:0000256" key="8">
    <source>
        <dbReference type="ARBA" id="ARBA00023326"/>
    </source>
</evidence>
<dbReference type="PANTHER" id="PTHR38050:SF1">
    <property type="entry name" value="FERULOYL ESTERASE C"/>
    <property type="match status" value="1"/>
</dbReference>
<keyword evidence="10" id="KW-0449">Lipoprotein</keyword>
<keyword evidence="4" id="KW-0858">Xylan degradation</keyword>
<dbReference type="EMBL" id="UOEG01000067">
    <property type="protein sequence ID" value="VAV90955.1"/>
    <property type="molecule type" value="Genomic_DNA"/>
</dbReference>
<dbReference type="InterPro" id="IPR043595">
    <property type="entry name" value="FaeB/C/D"/>
</dbReference>
<feature type="non-terminal residue" evidence="10">
    <location>
        <position position="161"/>
    </location>
</feature>
<organism evidence="10">
    <name type="scientific">hydrothermal vent metagenome</name>
    <dbReference type="NCBI Taxonomy" id="652676"/>
    <lineage>
        <taxon>unclassified sequences</taxon>
        <taxon>metagenomes</taxon>
        <taxon>ecological metagenomes</taxon>
    </lineage>
</organism>
<evidence type="ECO:0000256" key="6">
    <source>
        <dbReference type="ARBA" id="ARBA00022801"/>
    </source>
</evidence>
<keyword evidence="5" id="KW-0732">Signal</keyword>
<gene>
    <name evidence="10" type="ORF">MNBD_ALPHA07-842</name>
</gene>
<accession>A0A3B0S6T6</accession>
<keyword evidence="3" id="KW-0964">Secreted</keyword>